<dbReference type="AlphaFoldDB" id="A0A8J6M0R6"/>
<evidence type="ECO:0000256" key="1">
    <source>
        <dbReference type="SAM" id="Phobius"/>
    </source>
</evidence>
<name>A0A8J6M0R6_9ALTE</name>
<dbReference type="InterPro" id="IPR012340">
    <property type="entry name" value="NA-bd_OB-fold"/>
</dbReference>
<keyword evidence="1" id="KW-0472">Membrane</keyword>
<sequence length="246" mass="27982">MKGTIRTYLPEKKYGFIKGDDGKDYFFHEDEFRDKSHVIKLSEQVFVDFEQQATPKGYKAKNCSLIDPLEVLTFVTPDEFITSRSNDVRGWDVMEYGAWILHGTSRDSPDAAKRDVIDSAKRIGANALINLDYYKTKGSEAGTGSGTYYYTIHNFRGRAATIAKRNSKGNYRENELSGLNQRAEKLKKKLVEQTKASKRKRNIVWAVIVILSILSLGTAPGLIIVLLILGFIFGRSTDYDYWLERV</sequence>
<gene>
    <name evidence="3" type="ORF">H8B19_04455</name>
</gene>
<dbReference type="RefSeq" id="WP_186505569.1">
    <property type="nucleotide sequence ID" value="NZ_JACNEP010000002.1"/>
</dbReference>
<dbReference type="Gene3D" id="2.40.50.140">
    <property type="entry name" value="Nucleic acid-binding proteins"/>
    <property type="match status" value="1"/>
</dbReference>
<dbReference type="InterPro" id="IPR002059">
    <property type="entry name" value="CSP_DNA-bd"/>
</dbReference>
<dbReference type="Pfam" id="PF00313">
    <property type="entry name" value="CSD"/>
    <property type="match status" value="1"/>
</dbReference>
<dbReference type="SUPFAM" id="SSF50249">
    <property type="entry name" value="Nucleic acid-binding proteins"/>
    <property type="match status" value="1"/>
</dbReference>
<evidence type="ECO:0000313" key="3">
    <source>
        <dbReference type="EMBL" id="MBC3765113.1"/>
    </source>
</evidence>
<comment type="caution">
    <text evidence="3">The sequence shown here is derived from an EMBL/GenBank/DDBJ whole genome shotgun (WGS) entry which is preliminary data.</text>
</comment>
<organism evidence="3 4">
    <name type="scientific">Neptunicella marina</name>
    <dbReference type="NCBI Taxonomy" id="2125989"/>
    <lineage>
        <taxon>Bacteria</taxon>
        <taxon>Pseudomonadati</taxon>
        <taxon>Pseudomonadota</taxon>
        <taxon>Gammaproteobacteria</taxon>
        <taxon>Alteromonadales</taxon>
        <taxon>Alteromonadaceae</taxon>
        <taxon>Neptunicella</taxon>
    </lineage>
</organism>
<keyword evidence="1" id="KW-0812">Transmembrane</keyword>
<dbReference type="EMBL" id="JACNEP010000002">
    <property type="protein sequence ID" value="MBC3765113.1"/>
    <property type="molecule type" value="Genomic_DNA"/>
</dbReference>
<feature type="domain" description="CSD" evidence="2">
    <location>
        <begin position="1"/>
        <end position="64"/>
    </location>
</feature>
<reference evidence="3" key="2">
    <citation type="submission" date="2020-08" db="EMBL/GenBank/DDBJ databases">
        <authorList>
            <person name="Lai Q."/>
        </authorList>
    </citation>
    <scope>NUCLEOTIDE SEQUENCE</scope>
    <source>
        <strain evidence="3">S27-2</strain>
    </source>
</reference>
<protein>
    <submittedName>
        <fullName evidence="3">Cold shock domain-containing protein</fullName>
    </submittedName>
</protein>
<proteinExistence type="predicted"/>
<reference evidence="3" key="1">
    <citation type="journal article" date="2018" name="Int. J. Syst. Evol. Microbiol.">
        <title>Neptunicella marina gen. nov., sp. nov., isolated from surface seawater.</title>
        <authorList>
            <person name="Liu X."/>
            <person name="Lai Q."/>
            <person name="Du Y."/>
            <person name="Zhang X."/>
            <person name="Liu Z."/>
            <person name="Sun F."/>
            <person name="Shao Z."/>
        </authorList>
    </citation>
    <scope>NUCLEOTIDE SEQUENCE</scope>
    <source>
        <strain evidence="3">S27-2</strain>
    </source>
</reference>
<dbReference type="Proteomes" id="UP000601768">
    <property type="component" value="Unassembled WGS sequence"/>
</dbReference>
<dbReference type="GO" id="GO:0003676">
    <property type="term" value="F:nucleic acid binding"/>
    <property type="evidence" value="ECO:0007669"/>
    <property type="project" value="InterPro"/>
</dbReference>
<accession>A0A8J6M0R6</accession>
<evidence type="ECO:0000259" key="2">
    <source>
        <dbReference type="Pfam" id="PF00313"/>
    </source>
</evidence>
<evidence type="ECO:0000313" key="4">
    <source>
        <dbReference type="Proteomes" id="UP000601768"/>
    </source>
</evidence>
<keyword evidence="1" id="KW-1133">Transmembrane helix</keyword>
<feature type="transmembrane region" description="Helical" evidence="1">
    <location>
        <begin position="203"/>
        <end position="233"/>
    </location>
</feature>
<keyword evidence="4" id="KW-1185">Reference proteome</keyword>